<feature type="region of interest" description="Disordered" evidence="4">
    <location>
        <begin position="626"/>
        <end position="647"/>
    </location>
</feature>
<sequence length="985" mass="108204">MGKENEFLEAARAGNVAAVEKYLYQRSKRSGPLASLRRTPTTNVQDSNGYSALHYAALNGHTEVVQVLLIGEANPDIQDPRGSGPLHLAAWAGHQEVVKLLLSNKVRPAEPNLQTADLDTPLHCAAQHGHTGALTSLLAHGADPQIINARGETPFDLAAQYGRLQAVQMLIRAYPDLLRPFRRPSLHIRTPLHLAARNGHVRVVELLLAAGMDVNVATEAGSALHEAALCGKDAVVRTLLASGANLGATDSHGRTPIDLLEEFPPHVTRRIDPRGSGPLHLAAWAGHQEVVKLLLSNKVRPAEPNLQTADLDTPLHCAAQHGHTGALTSLLAHGADPQIINARGETPFDLAAQYGRLQAVQMLIRAYPDLLRPFRRPSLHIRTPLHLAARNGHVRVVELLLAAGMDVNVATEAGSALHEAALCGKDAVVRTLLASGANLGATDSHGRTPIDLLEEFPPHVTRRIVNVINAFRRPRSSSPRSPARTAPPKPPRRNLSVSPTKDVALRDYDPSRKLKRWRHSHFIENCIAAARCPLSPTNYLQPPTPEHAPPPASVAETTIIRHMRPFSATYSDVATSPESTYSVSSSDDDSDTSDGLFRGTTFLTRTSLHERSRTYITHQRFDVIDRGRLGEEPAPPEEKSPETPDTRSVDVRCLMEKKEWRALSKSLELFGGEYENGEPEVESELDVVLASVGLAHLADQLIAAGFDSVPFLAQTLRRDDLADLNEEDFGNLLNALPKEDPFTYPKDQGFNLKEWLESIHLGGYIEVFERHLMTTWERVSRIWESELQTLLEIEKIGHRRRILQSLDHLNGLLGPPKTIQTALEMHNPLEVVGVVSLNTTGAKWRHAPVKLTTSAITYRALYLGATPIDVTHDAATTRDSIVMLRRQEARSAICLTISCRGIERLPADTKNPRPDEVCLHSMRDIAFACQDADDFSHFALITNEGRHLCHVFSAQSMDLATEIILTIGQCFEIAYQMALCGNGEV</sequence>
<dbReference type="Gene3D" id="1.25.40.20">
    <property type="entry name" value="Ankyrin repeat-containing domain"/>
    <property type="match status" value="4"/>
</dbReference>
<dbReference type="GO" id="GO:0005829">
    <property type="term" value="C:cytosol"/>
    <property type="evidence" value="ECO:0007669"/>
    <property type="project" value="TreeGrafter"/>
</dbReference>
<evidence type="ECO:0000256" key="2">
    <source>
        <dbReference type="ARBA" id="ARBA00023043"/>
    </source>
</evidence>
<feature type="repeat" description="ANK" evidence="3">
    <location>
        <begin position="412"/>
        <end position="444"/>
    </location>
</feature>
<feature type="repeat" description="ANK" evidence="3">
    <location>
        <begin position="310"/>
        <end position="342"/>
    </location>
</feature>
<dbReference type="Gene3D" id="2.30.29.30">
    <property type="entry name" value="Pleckstrin-homology domain (PH domain)/Phosphotyrosine-binding domain (PTB)"/>
    <property type="match status" value="1"/>
</dbReference>
<dbReference type="PANTHER" id="PTHR24174">
    <property type="entry name" value="ANKYRIN REPEAT AND STERILE ALPHA MOTIF DOMAIN-CONTAINING PROTEIN 1"/>
    <property type="match status" value="1"/>
</dbReference>
<dbReference type="InterPro" id="IPR033635">
    <property type="entry name" value="ANKS1/Caskin"/>
</dbReference>
<dbReference type="PROSITE" id="PS01179">
    <property type="entry name" value="PID"/>
    <property type="match status" value="1"/>
</dbReference>
<dbReference type="PROSITE" id="PS50297">
    <property type="entry name" value="ANK_REP_REGION"/>
    <property type="match status" value="9"/>
</dbReference>
<feature type="repeat" description="ANK" evidence="3">
    <location>
        <begin position="81"/>
        <end position="104"/>
    </location>
</feature>
<feature type="repeat" description="ANK" evidence="3">
    <location>
        <begin position="48"/>
        <end position="80"/>
    </location>
</feature>
<evidence type="ECO:0008006" key="9">
    <source>
        <dbReference type="Google" id="ProtNLM"/>
    </source>
</evidence>
<protein>
    <recommendedName>
        <fullName evidence="9">Ankyrin</fullName>
    </recommendedName>
</protein>
<accession>A0A1B0GLG5</accession>
<evidence type="ECO:0000259" key="5">
    <source>
        <dbReference type="PROSITE" id="PS01179"/>
    </source>
</evidence>
<dbReference type="PRINTS" id="PR01415">
    <property type="entry name" value="ANKYRIN"/>
</dbReference>
<dbReference type="Proteomes" id="UP000092461">
    <property type="component" value="Unassembled WGS sequence"/>
</dbReference>
<evidence type="ECO:0000256" key="1">
    <source>
        <dbReference type="ARBA" id="ARBA00022737"/>
    </source>
</evidence>
<feature type="compositionally biased region" description="Low complexity" evidence="4">
    <location>
        <begin position="476"/>
        <end position="486"/>
    </location>
</feature>
<evidence type="ECO:0000256" key="4">
    <source>
        <dbReference type="SAM" id="MobiDB-lite"/>
    </source>
</evidence>
<dbReference type="AlphaFoldDB" id="A0A1B0GLG5"/>
<feature type="repeat" description="ANK" evidence="3">
    <location>
        <begin position="380"/>
        <end position="412"/>
    </location>
</feature>
<dbReference type="SMART" id="SM00454">
    <property type="entry name" value="SAM"/>
    <property type="match status" value="1"/>
</dbReference>
<dbReference type="Gene3D" id="1.10.150.50">
    <property type="entry name" value="Transcription Factor, Ets-1"/>
    <property type="match status" value="1"/>
</dbReference>
<dbReference type="InterPro" id="IPR013761">
    <property type="entry name" value="SAM/pointed_sf"/>
</dbReference>
<evidence type="ECO:0000256" key="3">
    <source>
        <dbReference type="PROSITE-ProRule" id="PRU00023"/>
    </source>
</evidence>
<evidence type="ECO:0000313" key="8">
    <source>
        <dbReference type="Proteomes" id="UP000092461"/>
    </source>
</evidence>
<feature type="region of interest" description="Disordered" evidence="4">
    <location>
        <begin position="572"/>
        <end position="594"/>
    </location>
</feature>
<dbReference type="SUPFAM" id="SSF50729">
    <property type="entry name" value="PH domain-like"/>
    <property type="match status" value="1"/>
</dbReference>
<organism evidence="7 8">
    <name type="scientific">Lutzomyia longipalpis</name>
    <name type="common">Sand fly</name>
    <dbReference type="NCBI Taxonomy" id="7200"/>
    <lineage>
        <taxon>Eukaryota</taxon>
        <taxon>Metazoa</taxon>
        <taxon>Ecdysozoa</taxon>
        <taxon>Arthropoda</taxon>
        <taxon>Hexapoda</taxon>
        <taxon>Insecta</taxon>
        <taxon>Pterygota</taxon>
        <taxon>Neoptera</taxon>
        <taxon>Endopterygota</taxon>
        <taxon>Diptera</taxon>
        <taxon>Nematocera</taxon>
        <taxon>Psychodoidea</taxon>
        <taxon>Psychodidae</taxon>
        <taxon>Lutzomyia</taxon>
        <taxon>Lutzomyia</taxon>
    </lineage>
</organism>
<feature type="domain" description="SAM" evidence="6">
    <location>
        <begin position="751"/>
        <end position="812"/>
    </location>
</feature>
<dbReference type="InterPro" id="IPR002110">
    <property type="entry name" value="Ankyrin_rpt"/>
</dbReference>
<dbReference type="PROSITE" id="PS50088">
    <property type="entry name" value="ANK_REPEAT"/>
    <property type="match status" value="9"/>
</dbReference>
<dbReference type="VEuPathDB" id="VectorBase:LLONM1_001109"/>
<name>A0A1B0GLG5_LUTLO</name>
<dbReference type="InterPro" id="IPR011993">
    <property type="entry name" value="PH-like_dom_sf"/>
</dbReference>
<dbReference type="EnsemblMetazoa" id="LLOJ009953-RA">
    <property type="protein sequence ID" value="LLOJ009953-PA"/>
    <property type="gene ID" value="LLOJ009953"/>
</dbReference>
<feature type="repeat" description="ANK" evidence="3">
    <location>
        <begin position="187"/>
        <end position="219"/>
    </location>
</feature>
<dbReference type="EMBL" id="AJWK01034924">
    <property type="status" value="NOT_ANNOTATED_CDS"/>
    <property type="molecule type" value="Genomic_DNA"/>
</dbReference>
<keyword evidence="1" id="KW-0677">Repeat</keyword>
<dbReference type="PROSITE" id="PS50105">
    <property type="entry name" value="SAM_DOMAIN"/>
    <property type="match status" value="1"/>
</dbReference>
<dbReference type="Pfam" id="PF12796">
    <property type="entry name" value="Ank_2"/>
    <property type="match status" value="4"/>
</dbReference>
<reference evidence="7" key="1">
    <citation type="submission" date="2020-05" db="UniProtKB">
        <authorList>
            <consortium name="EnsemblMetazoa"/>
        </authorList>
    </citation>
    <scope>IDENTIFICATION</scope>
    <source>
        <strain evidence="7">Jacobina</strain>
    </source>
</reference>
<keyword evidence="8" id="KW-1185">Reference proteome</keyword>
<dbReference type="InterPro" id="IPR006020">
    <property type="entry name" value="PTB/PI_dom"/>
</dbReference>
<dbReference type="SMART" id="SM00462">
    <property type="entry name" value="PTB"/>
    <property type="match status" value="1"/>
</dbReference>
<evidence type="ECO:0000313" key="7">
    <source>
        <dbReference type="EnsemblMetazoa" id="LLOJ009953-PA"/>
    </source>
</evidence>
<feature type="repeat" description="ANK" evidence="3">
    <location>
        <begin position="274"/>
        <end position="297"/>
    </location>
</feature>
<dbReference type="SMART" id="SM00248">
    <property type="entry name" value="ANK"/>
    <property type="match status" value="11"/>
</dbReference>
<dbReference type="InterPro" id="IPR036770">
    <property type="entry name" value="Ankyrin_rpt-contain_sf"/>
</dbReference>
<feature type="domain" description="PID" evidence="5">
    <location>
        <begin position="856"/>
        <end position="976"/>
    </location>
</feature>
<feature type="repeat" description="ANK" evidence="3">
    <location>
        <begin position="117"/>
        <end position="149"/>
    </location>
</feature>
<dbReference type="Pfam" id="PF00640">
    <property type="entry name" value="PID"/>
    <property type="match status" value="1"/>
</dbReference>
<evidence type="ECO:0000259" key="6">
    <source>
        <dbReference type="PROSITE" id="PS50105"/>
    </source>
</evidence>
<dbReference type="EMBL" id="AJWK01034923">
    <property type="status" value="NOT_ANNOTATED_CDS"/>
    <property type="molecule type" value="Genomic_DNA"/>
</dbReference>
<feature type="repeat" description="ANK" evidence="3">
    <location>
        <begin position="219"/>
        <end position="251"/>
    </location>
</feature>
<dbReference type="SUPFAM" id="SSF48403">
    <property type="entry name" value="Ankyrin repeat"/>
    <property type="match status" value="2"/>
</dbReference>
<dbReference type="Pfam" id="PF13637">
    <property type="entry name" value="Ank_4"/>
    <property type="match status" value="1"/>
</dbReference>
<proteinExistence type="predicted"/>
<keyword evidence="2 3" id="KW-0040">ANK repeat</keyword>
<dbReference type="Pfam" id="PF00536">
    <property type="entry name" value="SAM_1"/>
    <property type="match status" value="1"/>
</dbReference>
<dbReference type="InterPro" id="IPR001660">
    <property type="entry name" value="SAM"/>
</dbReference>
<feature type="region of interest" description="Disordered" evidence="4">
    <location>
        <begin position="471"/>
        <end position="504"/>
    </location>
</feature>
<dbReference type="SUPFAM" id="SSF47769">
    <property type="entry name" value="SAM/Pointed domain"/>
    <property type="match status" value="1"/>
</dbReference>
<dbReference type="EMBL" id="AJWK01034925">
    <property type="status" value="NOT_ANNOTATED_CDS"/>
    <property type="molecule type" value="Genomic_DNA"/>
</dbReference>
<dbReference type="VEuPathDB" id="VectorBase:LLOJ009953"/>
<feature type="compositionally biased region" description="Low complexity" evidence="4">
    <location>
        <begin position="575"/>
        <end position="585"/>
    </location>
</feature>
<dbReference type="PANTHER" id="PTHR24174:SF1">
    <property type="entry name" value="IP14385P"/>
    <property type="match status" value="1"/>
</dbReference>
<dbReference type="VEuPathDB" id="VectorBase:LLONM1_001490"/>